<dbReference type="Pfam" id="PF12833">
    <property type="entry name" value="HTH_18"/>
    <property type="match status" value="1"/>
</dbReference>
<evidence type="ECO:0000313" key="5">
    <source>
        <dbReference type="EMBL" id="MEX6632302.1"/>
    </source>
</evidence>
<dbReference type="SUPFAM" id="SSF46689">
    <property type="entry name" value="Homeodomain-like"/>
    <property type="match status" value="2"/>
</dbReference>
<keyword evidence="2" id="KW-0238">DNA-binding</keyword>
<protein>
    <submittedName>
        <fullName evidence="5">AraC family transcriptional regulator</fullName>
    </submittedName>
</protein>
<keyword evidence="6" id="KW-1185">Reference proteome</keyword>
<evidence type="ECO:0000256" key="2">
    <source>
        <dbReference type="ARBA" id="ARBA00023125"/>
    </source>
</evidence>
<dbReference type="SUPFAM" id="SSF51215">
    <property type="entry name" value="Regulatory protein AraC"/>
    <property type="match status" value="1"/>
</dbReference>
<proteinExistence type="predicted"/>
<dbReference type="Proteomes" id="UP001560685">
    <property type="component" value="Unassembled WGS sequence"/>
</dbReference>
<dbReference type="InterPro" id="IPR037923">
    <property type="entry name" value="HTH-like"/>
</dbReference>
<evidence type="ECO:0000256" key="3">
    <source>
        <dbReference type="ARBA" id="ARBA00023163"/>
    </source>
</evidence>
<keyword evidence="1" id="KW-0805">Transcription regulation</keyword>
<dbReference type="EMBL" id="JBEHZE010000001">
    <property type="protein sequence ID" value="MEX6632302.1"/>
    <property type="molecule type" value="Genomic_DNA"/>
</dbReference>
<comment type="caution">
    <text evidence="5">The sequence shown here is derived from an EMBL/GenBank/DDBJ whole genome shotgun (WGS) entry which is preliminary data.</text>
</comment>
<feature type="domain" description="HTH araC/xylS-type" evidence="4">
    <location>
        <begin position="237"/>
        <end position="338"/>
    </location>
</feature>
<dbReference type="InterPro" id="IPR050204">
    <property type="entry name" value="AraC_XylS_family_regulators"/>
</dbReference>
<dbReference type="SMART" id="SM00342">
    <property type="entry name" value="HTH_ARAC"/>
    <property type="match status" value="1"/>
</dbReference>
<dbReference type="Pfam" id="PF14525">
    <property type="entry name" value="AraC_binding_2"/>
    <property type="match status" value="1"/>
</dbReference>
<dbReference type="InterPro" id="IPR018060">
    <property type="entry name" value="HTH_AraC"/>
</dbReference>
<reference evidence="5 6" key="1">
    <citation type="submission" date="2024-05" db="EMBL/GenBank/DDBJ databases">
        <title>Three bacterial strains, DH-69, EH-24, and ECK-19 isolated from coastal sediments.</title>
        <authorList>
            <person name="Ye Y.-Q."/>
            <person name="Du Z.-J."/>
        </authorList>
    </citation>
    <scope>NUCLEOTIDE SEQUENCE [LARGE SCALE GENOMIC DNA]</scope>
    <source>
        <strain evidence="5 6">ECK-19</strain>
    </source>
</reference>
<evidence type="ECO:0000256" key="1">
    <source>
        <dbReference type="ARBA" id="ARBA00023015"/>
    </source>
</evidence>
<organism evidence="5 6">
    <name type="scientific">Hyphococcus lacteus</name>
    <dbReference type="NCBI Taxonomy" id="3143536"/>
    <lineage>
        <taxon>Bacteria</taxon>
        <taxon>Pseudomonadati</taxon>
        <taxon>Pseudomonadota</taxon>
        <taxon>Alphaproteobacteria</taxon>
        <taxon>Parvularculales</taxon>
        <taxon>Parvularculaceae</taxon>
        <taxon>Hyphococcus</taxon>
    </lineage>
</organism>
<accession>A0ABV3Z0J8</accession>
<dbReference type="Gene3D" id="1.10.10.60">
    <property type="entry name" value="Homeodomain-like"/>
    <property type="match status" value="1"/>
</dbReference>
<dbReference type="InterPro" id="IPR009057">
    <property type="entry name" value="Homeodomain-like_sf"/>
</dbReference>
<dbReference type="PROSITE" id="PS01124">
    <property type="entry name" value="HTH_ARAC_FAMILY_2"/>
    <property type="match status" value="1"/>
</dbReference>
<name>A0ABV3Z0J8_9PROT</name>
<keyword evidence="3" id="KW-0804">Transcription</keyword>
<evidence type="ECO:0000259" key="4">
    <source>
        <dbReference type="PROSITE" id="PS01124"/>
    </source>
</evidence>
<gene>
    <name evidence="5" type="ORF">ABFZ84_01955</name>
</gene>
<evidence type="ECO:0000313" key="6">
    <source>
        <dbReference type="Proteomes" id="UP001560685"/>
    </source>
</evidence>
<dbReference type="PANTHER" id="PTHR46796:SF12">
    <property type="entry name" value="HTH-TYPE DNA-BINDING TRANSCRIPTIONAL ACTIVATOR EUTR"/>
    <property type="match status" value="1"/>
</dbReference>
<dbReference type="RefSeq" id="WP_369312228.1">
    <property type="nucleotide sequence ID" value="NZ_JBEHZE010000001.1"/>
</dbReference>
<sequence length="345" mass="38698">MLMQTQNHQYWDGTGLPLSHMARMVSQDIDEVHDHMCQMFCPHELQITGGCPPIEFRHHQASLNSVTFNATDYGNPYGRVVVSIPPMDALYLVQIALSGVAEITQGDTAFALRPGEMCVLDPEEKVRQVFCEGYKHFTVKMSKEGLESVLMQELGFKPNELHFSPKPVRFEGRSVAFARLVRTICDDLDSGSSAFEHSRASKGVEETLQRLLLAAVPHNHSDLFDAPKSVAAPYYVRRVEAFINQRISDPISMDEMVSVSGVSARSLHAGFRRFRDTTPMNYLKNRRLLLAHRQLLNGADLGVTVTDVALGCGFTHLSKFARDYHERFGERPSETLKKIGRNCAS</sequence>
<dbReference type="InterPro" id="IPR035418">
    <property type="entry name" value="AraC-bd_2"/>
</dbReference>
<dbReference type="PANTHER" id="PTHR46796">
    <property type="entry name" value="HTH-TYPE TRANSCRIPTIONAL ACTIVATOR RHAS-RELATED"/>
    <property type="match status" value="1"/>
</dbReference>